<dbReference type="EMBL" id="CP023778">
    <property type="protein sequence ID" value="ATL70254.1"/>
    <property type="molecule type" value="Genomic_DNA"/>
</dbReference>
<gene>
    <name evidence="3" type="ORF">CRH09_32790</name>
</gene>
<reference evidence="3 4" key="1">
    <citation type="submission" date="2017-10" db="EMBL/GenBank/DDBJ databases">
        <title>Comparative genomics between pathogenic Norcardia.</title>
        <authorList>
            <person name="Zeng L."/>
        </authorList>
    </citation>
    <scope>NUCLEOTIDE SEQUENCE [LARGE SCALE GENOMIC DNA]</scope>
    <source>
        <strain evidence="3 4">NC_YFY_NT001</strain>
    </source>
</reference>
<protein>
    <recommendedName>
        <fullName evidence="5">DUF3558 domain-containing protein</fullName>
    </recommendedName>
</protein>
<dbReference type="KEGG" id="ntp:CRH09_32790"/>
<dbReference type="Pfam" id="PF12079">
    <property type="entry name" value="DUF3558"/>
    <property type="match status" value="1"/>
</dbReference>
<evidence type="ECO:0008006" key="5">
    <source>
        <dbReference type="Google" id="ProtNLM"/>
    </source>
</evidence>
<evidence type="ECO:0000313" key="4">
    <source>
        <dbReference type="Proteomes" id="UP000221961"/>
    </source>
</evidence>
<feature type="chain" id="PRO_5038750353" description="DUF3558 domain-containing protein" evidence="2">
    <location>
        <begin position="32"/>
        <end position="201"/>
    </location>
</feature>
<dbReference type="InterPro" id="IPR024520">
    <property type="entry name" value="DUF3558"/>
</dbReference>
<dbReference type="AlphaFoldDB" id="A0A291RSP5"/>
<dbReference type="PROSITE" id="PS51257">
    <property type="entry name" value="PROKAR_LIPOPROTEIN"/>
    <property type="match status" value="1"/>
</dbReference>
<keyword evidence="2" id="KW-0732">Signal</keyword>
<proteinExistence type="predicted"/>
<evidence type="ECO:0000256" key="1">
    <source>
        <dbReference type="SAM" id="MobiDB-lite"/>
    </source>
</evidence>
<accession>A0A291RSP5</accession>
<evidence type="ECO:0000256" key="2">
    <source>
        <dbReference type="SAM" id="SignalP"/>
    </source>
</evidence>
<name>A0A291RSP5_9NOCA</name>
<feature type="signal peptide" evidence="2">
    <location>
        <begin position="1"/>
        <end position="31"/>
    </location>
</feature>
<evidence type="ECO:0000313" key="3">
    <source>
        <dbReference type="EMBL" id="ATL70254.1"/>
    </source>
</evidence>
<feature type="region of interest" description="Disordered" evidence="1">
    <location>
        <begin position="37"/>
        <end position="65"/>
    </location>
</feature>
<dbReference type="Proteomes" id="UP000221961">
    <property type="component" value="Chromosome"/>
</dbReference>
<dbReference type="RefSeq" id="WP_098697236.1">
    <property type="nucleotide sequence ID" value="NZ_CP023778.1"/>
</dbReference>
<feature type="compositionally biased region" description="Low complexity" evidence="1">
    <location>
        <begin position="37"/>
        <end position="64"/>
    </location>
</feature>
<organism evidence="3 4">
    <name type="scientific">Nocardia terpenica</name>
    <dbReference type="NCBI Taxonomy" id="455432"/>
    <lineage>
        <taxon>Bacteria</taxon>
        <taxon>Bacillati</taxon>
        <taxon>Actinomycetota</taxon>
        <taxon>Actinomycetes</taxon>
        <taxon>Mycobacteriales</taxon>
        <taxon>Nocardiaceae</taxon>
        <taxon>Nocardia</taxon>
    </lineage>
</organism>
<dbReference type="GeneID" id="88362050"/>
<sequence length="201" mass="20995">MRRKPSQRSRIRQATRAVGVALAASALTVAAGCSGESHTAAGSTSATPTSTAPTSSPSSASNTSWNPCSIPDADIAATGLNPTKKQVGALGTKFPGWDICAWLSDSWYGLHVYSTSVHTFDEVVHNTTLFRDPQPVTVGGHAAVLLHHADNPKGCTIAFDIPQDPVQFEVTPKLSADQTGDSCSEVTRIANTLVKDLPAGK</sequence>